<dbReference type="AlphaFoldDB" id="A0A3Q3DSP1"/>
<sequence length="377" mass="42593">MSRAVAWSCRTGDNGTPFAFVVISTRGVSTFHVDTRERSGPADNQEQAVKAFGFPAAKLHFSFCARKKRRRESAAATFLASGAANGLRPRPPVRLWEEERAGISAFLRCWRAESRPVKMWRRLPPLLALLCAAATACGHDDRGDADKHDRGDADKAFCTWTCVIFTLQWPGGFCQSLDNASLCHIPEHVGTWIIHGLWPMKVQECCRCWPMFLSDVQELREALDERWPSLLKSRSSFHFWRDEWEKHGTCAACVEGLNSPLRYFQTCLKLRQHFDLHKALEGGGIRPSCDRTYKLAEVQDVLFPLIGGKCEIQCVKDDQEREVWFQVKILLSRNLTIGCHGHDADRAPIASKGHPCPARGTFYFLPIDHRCPLQPCG</sequence>
<dbReference type="InterPro" id="IPR033130">
    <property type="entry name" value="RNase_T2_His_AS_2"/>
</dbReference>
<dbReference type="Proteomes" id="UP000264820">
    <property type="component" value="Unplaced"/>
</dbReference>
<dbReference type="GeneTree" id="ENSGT00640000091563"/>
<reference evidence="3" key="2">
    <citation type="submission" date="2025-09" db="UniProtKB">
        <authorList>
            <consortium name="Ensembl"/>
        </authorList>
    </citation>
    <scope>IDENTIFICATION</scope>
</reference>
<evidence type="ECO:0000313" key="4">
    <source>
        <dbReference type="Proteomes" id="UP000264820"/>
    </source>
</evidence>
<dbReference type="GO" id="GO:0006401">
    <property type="term" value="P:RNA catabolic process"/>
    <property type="evidence" value="ECO:0007669"/>
    <property type="project" value="TreeGrafter"/>
</dbReference>
<protein>
    <submittedName>
        <fullName evidence="3">Ribonuclease T2, like</fullName>
    </submittedName>
</protein>
<evidence type="ECO:0000256" key="1">
    <source>
        <dbReference type="ARBA" id="ARBA00007469"/>
    </source>
</evidence>
<dbReference type="InterPro" id="IPR001568">
    <property type="entry name" value="RNase_T2-like"/>
</dbReference>
<dbReference type="GO" id="GO:0005576">
    <property type="term" value="C:extracellular region"/>
    <property type="evidence" value="ECO:0007669"/>
    <property type="project" value="TreeGrafter"/>
</dbReference>
<proteinExistence type="inferred from homology"/>
<dbReference type="STRING" id="109280.ENSHCOP00000019535"/>
<dbReference type="PANTHER" id="PTHR11240:SF85">
    <property type="entry name" value="RIBONUCLEASE T2"/>
    <property type="match status" value="1"/>
</dbReference>
<name>A0A3Q3DSP1_HIPCM</name>
<dbReference type="Gene3D" id="3.90.730.10">
    <property type="entry name" value="Ribonuclease T2-like"/>
    <property type="match status" value="1"/>
</dbReference>
<keyword evidence="4" id="KW-1185">Reference proteome</keyword>
<comment type="similarity">
    <text evidence="1 2">Belongs to the RNase T2 family.</text>
</comment>
<dbReference type="PROSITE" id="PS00531">
    <property type="entry name" value="RNASE_T2_2"/>
    <property type="match status" value="1"/>
</dbReference>
<accession>A0A3Q3DSP1</accession>
<dbReference type="GO" id="GO:0003723">
    <property type="term" value="F:RNA binding"/>
    <property type="evidence" value="ECO:0007669"/>
    <property type="project" value="InterPro"/>
</dbReference>
<dbReference type="Ensembl" id="ENSHCOT00000008492.1">
    <property type="protein sequence ID" value="ENSHCOP00000019535.1"/>
    <property type="gene ID" value="ENSHCOG00000004939.1"/>
</dbReference>
<dbReference type="InterPro" id="IPR036430">
    <property type="entry name" value="RNase_T2-like_sf"/>
</dbReference>
<evidence type="ECO:0000313" key="3">
    <source>
        <dbReference type="Ensembl" id="ENSHCOP00000019535.1"/>
    </source>
</evidence>
<dbReference type="SUPFAM" id="SSF55895">
    <property type="entry name" value="Ribonuclease Rh-like"/>
    <property type="match status" value="1"/>
</dbReference>
<reference evidence="3" key="1">
    <citation type="submission" date="2025-08" db="UniProtKB">
        <authorList>
            <consortium name="Ensembl"/>
        </authorList>
    </citation>
    <scope>IDENTIFICATION</scope>
</reference>
<dbReference type="GO" id="GO:0033897">
    <property type="term" value="F:ribonuclease T2 activity"/>
    <property type="evidence" value="ECO:0007669"/>
    <property type="project" value="InterPro"/>
</dbReference>
<organism evidence="3 4">
    <name type="scientific">Hippocampus comes</name>
    <name type="common">Tiger tail seahorse</name>
    <dbReference type="NCBI Taxonomy" id="109280"/>
    <lineage>
        <taxon>Eukaryota</taxon>
        <taxon>Metazoa</taxon>
        <taxon>Chordata</taxon>
        <taxon>Craniata</taxon>
        <taxon>Vertebrata</taxon>
        <taxon>Euteleostomi</taxon>
        <taxon>Actinopterygii</taxon>
        <taxon>Neopterygii</taxon>
        <taxon>Teleostei</taxon>
        <taxon>Neoteleostei</taxon>
        <taxon>Acanthomorphata</taxon>
        <taxon>Syngnathiaria</taxon>
        <taxon>Syngnathiformes</taxon>
        <taxon>Syngnathoidei</taxon>
        <taxon>Syngnathidae</taxon>
        <taxon>Hippocampus</taxon>
    </lineage>
</organism>
<dbReference type="Pfam" id="PF00445">
    <property type="entry name" value="Ribonuclease_T2"/>
    <property type="match status" value="1"/>
</dbReference>
<evidence type="ECO:0000256" key="2">
    <source>
        <dbReference type="RuleBase" id="RU004328"/>
    </source>
</evidence>
<dbReference type="PANTHER" id="PTHR11240">
    <property type="entry name" value="RIBONUCLEASE T2"/>
    <property type="match status" value="1"/>
</dbReference>